<protein>
    <submittedName>
        <fullName evidence="3">Uncharacterized protein</fullName>
    </submittedName>
</protein>
<name>A0AAD7YBN3_MYTSE</name>
<keyword evidence="2" id="KW-0732">Signal</keyword>
<dbReference type="PANTHER" id="PTHR37685:SF1">
    <property type="entry name" value="GEO11136P1-RELATED"/>
    <property type="match status" value="1"/>
</dbReference>
<dbReference type="Proteomes" id="UP001231518">
    <property type="component" value="Chromosome 23"/>
</dbReference>
<reference evidence="3" key="1">
    <citation type="submission" date="2023-03" db="EMBL/GenBank/DDBJ databases">
        <title>Chromosome-level genomes of two armyworms, Mythimna separata and Mythimna loreyi, provide insights into the biosynthesis and reception of sex pheromones.</title>
        <authorList>
            <person name="Zhao H."/>
        </authorList>
    </citation>
    <scope>NUCLEOTIDE SEQUENCE</scope>
    <source>
        <strain evidence="3">BeijingLab</strain>
        <tissue evidence="3">Pupa</tissue>
    </source>
</reference>
<evidence type="ECO:0000313" key="4">
    <source>
        <dbReference type="Proteomes" id="UP001231518"/>
    </source>
</evidence>
<evidence type="ECO:0000256" key="2">
    <source>
        <dbReference type="SAM" id="SignalP"/>
    </source>
</evidence>
<dbReference type="Pfam" id="PF15868">
    <property type="entry name" value="MBF2"/>
    <property type="match status" value="2"/>
</dbReference>
<sequence length="239" mass="26287">MLFETDNMKSLFLLAFLAALVASNDAAVVQGGAYSGSMYQGAVRSGDRQLYSNYFYKSPIYNAVQYQDISYKGPRNVRISYISATEVGATQWAMPALIAGGELATVIFYETKSKTINMKAGLFLLAVLAALVACNDAAAVQNAVTRANMHQGSYMPGDRLLHSGYYSKNPIYNAVQYQDITYRAPTNVRITYLEAVEQGATQWAIPSLRAGGVGYNQATIRLTTARGYGYYYLVRIYGR</sequence>
<feature type="transmembrane region" description="Helical" evidence="1">
    <location>
        <begin position="121"/>
        <end position="140"/>
    </location>
</feature>
<dbReference type="InterPro" id="IPR031734">
    <property type="entry name" value="MBF2"/>
</dbReference>
<feature type="signal peptide" evidence="2">
    <location>
        <begin position="1"/>
        <end position="26"/>
    </location>
</feature>
<gene>
    <name evidence="3" type="ORF">PYW07_009508</name>
</gene>
<evidence type="ECO:0000313" key="3">
    <source>
        <dbReference type="EMBL" id="KAJ8710142.1"/>
    </source>
</evidence>
<keyword evidence="1" id="KW-1133">Transmembrane helix</keyword>
<dbReference type="EMBL" id="JARGEI010000023">
    <property type="protein sequence ID" value="KAJ8710142.1"/>
    <property type="molecule type" value="Genomic_DNA"/>
</dbReference>
<feature type="chain" id="PRO_5041976463" evidence="2">
    <location>
        <begin position="27"/>
        <end position="239"/>
    </location>
</feature>
<comment type="caution">
    <text evidence="3">The sequence shown here is derived from an EMBL/GenBank/DDBJ whole genome shotgun (WGS) entry which is preliminary data.</text>
</comment>
<feature type="transmembrane region" description="Helical" evidence="1">
    <location>
        <begin position="92"/>
        <end position="109"/>
    </location>
</feature>
<dbReference type="AlphaFoldDB" id="A0AAD7YBN3"/>
<keyword evidence="4" id="KW-1185">Reference proteome</keyword>
<accession>A0AAD7YBN3</accession>
<organism evidence="3 4">
    <name type="scientific">Mythimna separata</name>
    <name type="common">Oriental armyworm</name>
    <name type="synonym">Pseudaletia separata</name>
    <dbReference type="NCBI Taxonomy" id="271217"/>
    <lineage>
        <taxon>Eukaryota</taxon>
        <taxon>Metazoa</taxon>
        <taxon>Ecdysozoa</taxon>
        <taxon>Arthropoda</taxon>
        <taxon>Hexapoda</taxon>
        <taxon>Insecta</taxon>
        <taxon>Pterygota</taxon>
        <taxon>Neoptera</taxon>
        <taxon>Endopterygota</taxon>
        <taxon>Lepidoptera</taxon>
        <taxon>Glossata</taxon>
        <taxon>Ditrysia</taxon>
        <taxon>Noctuoidea</taxon>
        <taxon>Noctuidae</taxon>
        <taxon>Noctuinae</taxon>
        <taxon>Hadenini</taxon>
        <taxon>Mythimna</taxon>
    </lineage>
</organism>
<keyword evidence="1" id="KW-0472">Membrane</keyword>
<keyword evidence="1" id="KW-0812">Transmembrane</keyword>
<dbReference type="PANTHER" id="PTHR37685">
    <property type="entry name" value="GEO11136P1-RELATED"/>
    <property type="match status" value="1"/>
</dbReference>
<proteinExistence type="predicted"/>
<evidence type="ECO:0000256" key="1">
    <source>
        <dbReference type="SAM" id="Phobius"/>
    </source>
</evidence>